<organism evidence="1 2">
    <name type="scientific">Pukyongia salina</name>
    <dbReference type="NCBI Taxonomy" id="2094025"/>
    <lineage>
        <taxon>Bacteria</taxon>
        <taxon>Pseudomonadati</taxon>
        <taxon>Bacteroidota</taxon>
        <taxon>Flavobacteriia</taxon>
        <taxon>Flavobacteriales</taxon>
        <taxon>Flavobacteriaceae</taxon>
        <taxon>Pukyongia</taxon>
    </lineage>
</organism>
<dbReference type="Proteomes" id="UP000238442">
    <property type="component" value="Chromosome"/>
</dbReference>
<gene>
    <name evidence="1" type="ORF">C5O00_07310</name>
</gene>
<dbReference type="KEGG" id="aue:C5O00_07310"/>
<accession>A0A2S0HWF8</accession>
<proteinExistence type="predicted"/>
<evidence type="ECO:0000313" key="2">
    <source>
        <dbReference type="Proteomes" id="UP000238442"/>
    </source>
</evidence>
<dbReference type="AlphaFoldDB" id="A0A2S0HWF8"/>
<dbReference type="EMBL" id="CP027062">
    <property type="protein sequence ID" value="AVI50992.1"/>
    <property type="molecule type" value="Genomic_DNA"/>
</dbReference>
<name>A0A2S0HWF8_9FLAO</name>
<evidence type="ECO:0000313" key="1">
    <source>
        <dbReference type="EMBL" id="AVI50992.1"/>
    </source>
</evidence>
<keyword evidence="2" id="KW-1185">Reference proteome</keyword>
<protein>
    <submittedName>
        <fullName evidence="1">Uncharacterized protein</fullName>
    </submittedName>
</protein>
<sequence length="106" mass="11679">MPQGVGVRLPSAALQKPPVKTGGFFVCFRQSNRSRIVWQFASKDPQDLSSQPPPSAALRKYAVKQEVFLFASGSRTAAASSGSLLQKIHRIFLRNLPLQPHCDNML</sequence>
<reference evidence="1 2" key="1">
    <citation type="submission" date="2018-02" db="EMBL/GenBank/DDBJ databases">
        <title>Genomic analysis of the strain RR4-38 isolated from a seawater recirculating aquaculture system.</title>
        <authorList>
            <person name="Kim Y.-S."/>
            <person name="Jang Y.H."/>
            <person name="Kim K.-H."/>
        </authorList>
    </citation>
    <scope>NUCLEOTIDE SEQUENCE [LARGE SCALE GENOMIC DNA]</scope>
    <source>
        <strain evidence="1 2">RR4-38</strain>
    </source>
</reference>